<proteinExistence type="predicted"/>
<organism evidence="1 2">
    <name type="scientific">Solanum commersonii</name>
    <name type="common">Commerson's wild potato</name>
    <name type="synonym">Commerson's nightshade</name>
    <dbReference type="NCBI Taxonomy" id="4109"/>
    <lineage>
        <taxon>Eukaryota</taxon>
        <taxon>Viridiplantae</taxon>
        <taxon>Streptophyta</taxon>
        <taxon>Embryophyta</taxon>
        <taxon>Tracheophyta</taxon>
        <taxon>Spermatophyta</taxon>
        <taxon>Magnoliopsida</taxon>
        <taxon>eudicotyledons</taxon>
        <taxon>Gunneridae</taxon>
        <taxon>Pentapetalae</taxon>
        <taxon>asterids</taxon>
        <taxon>lamiids</taxon>
        <taxon>Solanales</taxon>
        <taxon>Solanaceae</taxon>
        <taxon>Solanoideae</taxon>
        <taxon>Solaneae</taxon>
        <taxon>Solanum</taxon>
    </lineage>
</organism>
<evidence type="ECO:0000313" key="1">
    <source>
        <dbReference type="EMBL" id="KAG5603740.1"/>
    </source>
</evidence>
<accession>A0A9J5YXD8</accession>
<sequence>MDWGYDSTRDDYIVLRVDNEGDTQDEILTLKSGEYPYQKNVNLFPKQPKWDVTIEMGVSILANMLCVFNNNEKV</sequence>
<keyword evidence="2" id="KW-1185">Reference proteome</keyword>
<evidence type="ECO:0000313" key="2">
    <source>
        <dbReference type="Proteomes" id="UP000824120"/>
    </source>
</evidence>
<dbReference type="EMBL" id="JACXVP010000005">
    <property type="protein sequence ID" value="KAG5603740.1"/>
    <property type="molecule type" value="Genomic_DNA"/>
</dbReference>
<name>A0A9J5YXD8_SOLCO</name>
<comment type="caution">
    <text evidence="1">The sequence shown here is derived from an EMBL/GenBank/DDBJ whole genome shotgun (WGS) entry which is preliminary data.</text>
</comment>
<gene>
    <name evidence="1" type="ORF">H5410_025232</name>
</gene>
<dbReference type="Proteomes" id="UP000824120">
    <property type="component" value="Chromosome 5"/>
</dbReference>
<protein>
    <submittedName>
        <fullName evidence="1">Uncharacterized protein</fullName>
    </submittedName>
</protein>
<reference evidence="1 2" key="1">
    <citation type="submission" date="2020-09" db="EMBL/GenBank/DDBJ databases">
        <title>De no assembly of potato wild relative species, Solanum commersonii.</title>
        <authorList>
            <person name="Cho K."/>
        </authorList>
    </citation>
    <scope>NUCLEOTIDE SEQUENCE [LARGE SCALE GENOMIC DNA]</scope>
    <source>
        <strain evidence="1">LZ3.2</strain>
        <tissue evidence="1">Leaf</tissue>
    </source>
</reference>
<dbReference type="AlphaFoldDB" id="A0A9J5YXD8"/>